<keyword evidence="1" id="KW-0812">Transmembrane</keyword>
<comment type="caution">
    <text evidence="2">The sequence shown here is derived from an EMBL/GenBank/DDBJ whole genome shotgun (WGS) entry which is preliminary data.</text>
</comment>
<dbReference type="AlphaFoldDB" id="A0A437KDW0"/>
<evidence type="ECO:0000313" key="2">
    <source>
        <dbReference type="EMBL" id="RVT65212.1"/>
    </source>
</evidence>
<name>A0A437KDW0_9BACI</name>
<feature type="transmembrane region" description="Helical" evidence="1">
    <location>
        <begin position="37"/>
        <end position="60"/>
    </location>
</feature>
<dbReference type="RefSeq" id="WP_127737432.1">
    <property type="nucleotide sequence ID" value="NZ_CAJCKN010000139.1"/>
</dbReference>
<sequence length="108" mass="12128">MKYGKFLILTFAVILVEFGISLLLVQKYNLLLLDSIFYVGLVFSLLFIFFSSTGGLFTNYSEMRTATSTLGFKNSYKLKRTLGRLSINCFNVGSFLFFLIGLAAAFSL</sequence>
<dbReference type="GeneID" id="87616255"/>
<feature type="transmembrane region" description="Helical" evidence="1">
    <location>
        <begin position="81"/>
        <end position="106"/>
    </location>
</feature>
<keyword evidence="1" id="KW-1133">Transmembrane helix</keyword>
<reference evidence="2 3" key="1">
    <citation type="submission" date="2019-01" db="EMBL/GenBank/DDBJ databases">
        <title>Bacillus sp. M5HDSG1-1, whole genome shotgun sequence.</title>
        <authorList>
            <person name="Tuo L."/>
        </authorList>
    </citation>
    <scope>NUCLEOTIDE SEQUENCE [LARGE SCALE GENOMIC DNA]</scope>
    <source>
        <strain evidence="2 3">M5HDSG1-1</strain>
    </source>
</reference>
<dbReference type="Proteomes" id="UP000288024">
    <property type="component" value="Unassembled WGS sequence"/>
</dbReference>
<proteinExistence type="predicted"/>
<accession>A0A437KDW0</accession>
<evidence type="ECO:0000313" key="3">
    <source>
        <dbReference type="Proteomes" id="UP000288024"/>
    </source>
</evidence>
<organism evidence="2 3">
    <name type="scientific">Niallia taxi</name>
    <dbReference type="NCBI Taxonomy" id="2499688"/>
    <lineage>
        <taxon>Bacteria</taxon>
        <taxon>Bacillati</taxon>
        <taxon>Bacillota</taxon>
        <taxon>Bacilli</taxon>
        <taxon>Bacillales</taxon>
        <taxon>Bacillaceae</taxon>
        <taxon>Niallia</taxon>
    </lineage>
</organism>
<gene>
    <name evidence="2" type="ORF">EM808_06805</name>
</gene>
<protein>
    <submittedName>
        <fullName evidence="2">Uncharacterized protein</fullName>
    </submittedName>
</protein>
<evidence type="ECO:0000256" key="1">
    <source>
        <dbReference type="SAM" id="Phobius"/>
    </source>
</evidence>
<keyword evidence="1" id="KW-0472">Membrane</keyword>
<keyword evidence="3" id="KW-1185">Reference proteome</keyword>
<dbReference type="EMBL" id="RZTZ01000002">
    <property type="protein sequence ID" value="RVT65212.1"/>
    <property type="molecule type" value="Genomic_DNA"/>
</dbReference>
<feature type="transmembrane region" description="Helical" evidence="1">
    <location>
        <begin position="7"/>
        <end position="25"/>
    </location>
</feature>